<keyword evidence="1" id="KW-0175">Coiled coil</keyword>
<dbReference type="RefSeq" id="WP_250341720.1">
    <property type="nucleotide sequence ID" value="NZ_CP097885.1"/>
</dbReference>
<feature type="region of interest" description="Disordered" evidence="2">
    <location>
        <begin position="513"/>
        <end position="536"/>
    </location>
</feature>
<evidence type="ECO:0000256" key="2">
    <source>
        <dbReference type="SAM" id="MobiDB-lite"/>
    </source>
</evidence>
<organism evidence="5 6">
    <name type="scientific">Peptoniphilus genitalis</name>
    <dbReference type="NCBI Taxonomy" id="3036303"/>
    <lineage>
        <taxon>Bacteria</taxon>
        <taxon>Bacillati</taxon>
        <taxon>Bacillota</taxon>
        <taxon>Tissierellia</taxon>
        <taxon>Tissierellales</taxon>
        <taxon>Peptoniphilaceae</taxon>
        <taxon>Peptoniphilus</taxon>
    </lineage>
</organism>
<sequence>MGVLSSTIILKNQMTGVLNNIVDSMNMVVSAAYKVEGANKKAFDPTTLNAAKDKLREAQASIQAAATEQESFNKKLEGGSEAASKLTGMLKKALITYASFRSIKAFVGLSDEMTQIKARLNAINDGQQTTVELQNMVYESAQRARGEYKTTLDIVSKLGAQAKAAFSSNKETIAFAENLNKLFTISGTSAQGMESVMYNLTQAMASGVLRGQDLNAVMANTPQLLQIVSDYMGEPIGRIRKLAEEGQLSADVIKNALLGATDDINTQFEKMPMTFGQIATSMKNKFIKNIEPALNRLNDFANSDKFKVFVDRASNAIGVLANVIVSVTEKAVNFGNFLADHWGVVEPVIWALAGAFGGLELATVALTIKTMALNTVLSANPIYLILAAVGVLIALFVRWINSVGGVHVAYLIMVNGIKNLMASFVIHTKQSLSVIIAQWGMFRVGILRVKNGVLNALDAMKIQGLIIVENFLNGVIAGINRLIKLVNEIPGVSIDTIDKVSIVAGAKAQAAENKRQRDEAAQAAENKVKTDKATRDDHIKKQEIKYDKEKFVREKEITKLQSEKKKASAEKANFNKKFDIPAYSGIPDIAKDVKAGKDAAKGTKKNTEKLKDGIEVKNDDISYLKDLAEMRAIQNFSFDKIEVIANNNFGDVHETADLDGWMDNLTDNLSEAVNATMGGAVAYE</sequence>
<keyword evidence="3" id="KW-0472">Membrane</keyword>
<evidence type="ECO:0000259" key="4">
    <source>
        <dbReference type="Pfam" id="PF20155"/>
    </source>
</evidence>
<dbReference type="InterPro" id="IPR013491">
    <property type="entry name" value="Tape_meas_N"/>
</dbReference>
<protein>
    <submittedName>
        <fullName evidence="5">Tape measure protein</fullName>
    </submittedName>
</protein>
<name>A0ABY4TMC3_9FIRM</name>
<evidence type="ECO:0000256" key="1">
    <source>
        <dbReference type="SAM" id="Coils"/>
    </source>
</evidence>
<accession>A0ABY4TMC3</accession>
<proteinExistence type="predicted"/>
<dbReference type="Proteomes" id="UP001056218">
    <property type="component" value="Chromosome"/>
</dbReference>
<keyword evidence="6" id="KW-1185">Reference proteome</keyword>
<evidence type="ECO:0000256" key="3">
    <source>
        <dbReference type="SAM" id="Phobius"/>
    </source>
</evidence>
<reference evidence="5 6" key="1">
    <citation type="submission" date="2022-05" db="EMBL/GenBank/DDBJ databases">
        <title>Identification of Peptoniphilus vaginalis-like Bacteria, Peptoniphilus septimus sp. nov. from Blood Cultures in a Cervical Cancer Patient receiving Chemotherapy: Case and Implications.</title>
        <authorList>
            <person name="Zhan X.-Y."/>
        </authorList>
    </citation>
    <scope>NUCLEOTIDE SEQUENCE [LARGE SCALE GENOMIC DNA]</scope>
    <source>
        <strain evidence="5 6">SAHP1</strain>
    </source>
</reference>
<feature type="coiled-coil region" evidence="1">
    <location>
        <begin position="48"/>
        <end position="75"/>
    </location>
</feature>
<feature type="transmembrane region" description="Helical" evidence="3">
    <location>
        <begin position="406"/>
        <end position="426"/>
    </location>
</feature>
<feature type="domain" description="Tape measure protein N-terminal" evidence="4">
    <location>
        <begin position="105"/>
        <end position="290"/>
    </location>
</feature>
<dbReference type="EMBL" id="CP097885">
    <property type="protein sequence ID" value="URN40909.1"/>
    <property type="molecule type" value="Genomic_DNA"/>
</dbReference>
<keyword evidence="3" id="KW-1133">Transmembrane helix</keyword>
<evidence type="ECO:0000313" key="6">
    <source>
        <dbReference type="Proteomes" id="UP001056218"/>
    </source>
</evidence>
<evidence type="ECO:0000313" key="5">
    <source>
        <dbReference type="EMBL" id="URN40909.1"/>
    </source>
</evidence>
<gene>
    <name evidence="5" type="ORF">M9426_06540</name>
</gene>
<feature type="transmembrane region" description="Helical" evidence="3">
    <location>
        <begin position="380"/>
        <end position="400"/>
    </location>
</feature>
<keyword evidence="3" id="KW-0812">Transmembrane</keyword>
<dbReference type="Pfam" id="PF20155">
    <property type="entry name" value="TMP_3"/>
    <property type="match status" value="1"/>
</dbReference>
<dbReference type="NCBIfam" id="TIGR02675">
    <property type="entry name" value="tape_meas_nterm"/>
    <property type="match status" value="1"/>
</dbReference>